<dbReference type="InterPro" id="IPR011032">
    <property type="entry name" value="GroES-like_sf"/>
</dbReference>
<dbReference type="EC" id="1.3.1.104" evidence="11"/>
<name>A0AAI9T282_9ASCO</name>
<comment type="caution">
    <text evidence="14">The sequence shown here is derived from an EMBL/GenBank/DDBJ whole genome shotgun (WGS) entry which is preliminary data.</text>
</comment>
<dbReference type="SUPFAM" id="SSF50129">
    <property type="entry name" value="GroES-like"/>
    <property type="match status" value="1"/>
</dbReference>
<dbReference type="InterPro" id="IPR013149">
    <property type="entry name" value="ADH-like_C"/>
</dbReference>
<evidence type="ECO:0000256" key="3">
    <source>
        <dbReference type="ARBA" id="ARBA00022516"/>
    </source>
</evidence>
<dbReference type="GO" id="GO:0005739">
    <property type="term" value="C:mitochondrion"/>
    <property type="evidence" value="ECO:0007669"/>
    <property type="project" value="UniProtKB-SubCell"/>
</dbReference>
<dbReference type="GO" id="GO:0141148">
    <property type="term" value="F:enoyl-[acyl-carrier-protein] reductase (NADPH) activity"/>
    <property type="evidence" value="ECO:0007669"/>
    <property type="project" value="UniProtKB-EC"/>
</dbReference>
<evidence type="ECO:0000256" key="7">
    <source>
        <dbReference type="ARBA" id="ARBA00023002"/>
    </source>
</evidence>
<comment type="similarity">
    <text evidence="2">Belongs to the zinc-containing alcohol dehydrogenase family. Quinone oxidoreductase subfamily.</text>
</comment>
<evidence type="ECO:0000256" key="6">
    <source>
        <dbReference type="ARBA" id="ARBA00022946"/>
    </source>
</evidence>
<dbReference type="Pfam" id="PF08240">
    <property type="entry name" value="ADH_N"/>
    <property type="match status" value="1"/>
</dbReference>
<evidence type="ECO:0000256" key="9">
    <source>
        <dbReference type="ARBA" id="ARBA00023128"/>
    </source>
</evidence>
<dbReference type="InterPro" id="IPR051034">
    <property type="entry name" value="Mito_Enoyl-ACP_Reductase"/>
</dbReference>
<keyword evidence="9" id="KW-0496">Mitochondrion</keyword>
<keyword evidence="8" id="KW-0443">Lipid metabolism</keyword>
<organism evidence="14 15">
    <name type="scientific">Candida oxycetoniae</name>
    <dbReference type="NCBI Taxonomy" id="497107"/>
    <lineage>
        <taxon>Eukaryota</taxon>
        <taxon>Fungi</taxon>
        <taxon>Dikarya</taxon>
        <taxon>Ascomycota</taxon>
        <taxon>Saccharomycotina</taxon>
        <taxon>Pichiomycetes</taxon>
        <taxon>Debaryomycetaceae</taxon>
        <taxon>Candida/Lodderomyces clade</taxon>
        <taxon>Candida</taxon>
    </lineage>
</organism>
<comment type="subcellular location">
    <subcellularLocation>
        <location evidence="1">Mitochondrion</location>
    </subcellularLocation>
</comment>
<dbReference type="EMBL" id="JAHUZD010000016">
    <property type="protein sequence ID" value="KAI3407124.2"/>
    <property type="molecule type" value="Genomic_DNA"/>
</dbReference>
<evidence type="ECO:0000313" key="14">
    <source>
        <dbReference type="EMBL" id="KAI3407124.2"/>
    </source>
</evidence>
<comment type="catalytic activity">
    <reaction evidence="12">
        <text>a 2,3-saturated acyl-[ACP] + NADP(+) = a (2E)-enoyl-[ACP] + NADPH + H(+)</text>
        <dbReference type="Rhea" id="RHEA:22564"/>
        <dbReference type="Rhea" id="RHEA-COMP:9925"/>
        <dbReference type="Rhea" id="RHEA-COMP:9926"/>
        <dbReference type="ChEBI" id="CHEBI:15378"/>
        <dbReference type="ChEBI" id="CHEBI:57783"/>
        <dbReference type="ChEBI" id="CHEBI:58349"/>
        <dbReference type="ChEBI" id="CHEBI:78784"/>
        <dbReference type="ChEBI" id="CHEBI:78785"/>
        <dbReference type="EC" id="1.3.1.104"/>
    </reaction>
</comment>
<dbReference type="InterPro" id="IPR036291">
    <property type="entry name" value="NAD(P)-bd_dom_sf"/>
</dbReference>
<dbReference type="CDD" id="cd08290">
    <property type="entry name" value="ETR"/>
    <property type="match status" value="1"/>
</dbReference>
<dbReference type="AlphaFoldDB" id="A0AAI9T282"/>
<dbReference type="InterPro" id="IPR013154">
    <property type="entry name" value="ADH-like_N"/>
</dbReference>
<evidence type="ECO:0000259" key="13">
    <source>
        <dbReference type="SMART" id="SM00829"/>
    </source>
</evidence>
<evidence type="ECO:0000256" key="12">
    <source>
        <dbReference type="ARBA" id="ARBA00048843"/>
    </source>
</evidence>
<protein>
    <recommendedName>
        <fullName evidence="11">enoyl-[acyl-carrier-protein] reductase</fullName>
        <ecNumber evidence="11">1.3.1.104</ecNumber>
    </recommendedName>
</protein>
<proteinExistence type="inferred from homology"/>
<evidence type="ECO:0000313" key="15">
    <source>
        <dbReference type="Proteomes" id="UP001202479"/>
    </source>
</evidence>
<feature type="domain" description="Enoyl reductase (ER)" evidence="13">
    <location>
        <begin position="19"/>
        <end position="356"/>
    </location>
</feature>
<reference evidence="14" key="1">
    <citation type="journal article" date="2022" name="DNA Res.">
        <title>Genome analysis of five recently described species of the CUG-Ser clade uncovers Candida theae as a new hybrid lineage with pathogenic potential in the Candida parapsilosis species complex.</title>
        <authorList>
            <person name="Mixao V."/>
            <person name="Del Olmo V."/>
            <person name="Hegedusova E."/>
            <person name="Saus E."/>
            <person name="Pryszcz L."/>
            <person name="Cillingova A."/>
            <person name="Nosek J."/>
            <person name="Gabaldon T."/>
        </authorList>
    </citation>
    <scope>NUCLEOTIDE SEQUENCE</scope>
    <source>
        <strain evidence="14">CBS 10844</strain>
    </source>
</reference>
<evidence type="ECO:0000256" key="4">
    <source>
        <dbReference type="ARBA" id="ARBA00022832"/>
    </source>
</evidence>
<keyword evidence="3" id="KW-0444">Lipid biosynthesis</keyword>
<dbReference type="SMART" id="SM00829">
    <property type="entry name" value="PKS_ER"/>
    <property type="match status" value="1"/>
</dbReference>
<evidence type="ECO:0000256" key="11">
    <source>
        <dbReference type="ARBA" id="ARBA00038963"/>
    </source>
</evidence>
<evidence type="ECO:0000256" key="5">
    <source>
        <dbReference type="ARBA" id="ARBA00022857"/>
    </source>
</evidence>
<dbReference type="PANTHER" id="PTHR43981:SF2">
    <property type="entry name" value="ENOYL-[ACYL-CARRIER-PROTEIN] REDUCTASE, MITOCHONDRIAL"/>
    <property type="match status" value="1"/>
</dbReference>
<dbReference type="Pfam" id="PF00107">
    <property type="entry name" value="ADH_zinc_N"/>
    <property type="match status" value="1"/>
</dbReference>
<sequence length="359" mass="39681">MSVEGAAVTYTTPGSDFENILKTTKFTVEFDKIKPNQVVIKAKATPINPSDLGQIIGGYNDPKKISHLGTAENQPLSVGGNEGVYQVIYVGSNVKEFSKGDQVIPWLPAFGTWRTIAIAEERDLIKVNGISVNQAATISINPSTAYQILNQFVTDWKNGEDWIIQNSGNSQVSKYVSQLATKLYGISVISIVRDGKSQDEIDGLLKLGAKHVISESEFKDEKFDIKKYTGDKANVRLALNGSTNSTVSSLVKSLSPNGTLVSYGVVGGTKIEYDERLQLFRNLATKPFWLTANTYRDPQFKKQTVEKLVHLYKEGKITDVPYNKVLYKATDGDKEDLTQVYLKSIAASRKSGKQVIFYE</sequence>
<evidence type="ECO:0000256" key="2">
    <source>
        <dbReference type="ARBA" id="ARBA00010371"/>
    </source>
</evidence>
<evidence type="ECO:0000256" key="10">
    <source>
        <dbReference type="ARBA" id="ARBA00023160"/>
    </source>
</evidence>
<keyword evidence="5" id="KW-0521">NADP</keyword>
<keyword evidence="10" id="KW-0275">Fatty acid biosynthesis</keyword>
<gene>
    <name evidence="14" type="ORF">KGF56_000025</name>
</gene>
<dbReference type="Gene3D" id="3.40.50.720">
    <property type="entry name" value="NAD(P)-binding Rossmann-like Domain"/>
    <property type="match status" value="1"/>
</dbReference>
<dbReference type="SUPFAM" id="SSF51735">
    <property type="entry name" value="NAD(P)-binding Rossmann-fold domains"/>
    <property type="match status" value="1"/>
</dbReference>
<keyword evidence="6" id="KW-0809">Transit peptide</keyword>
<dbReference type="GO" id="GO:0006633">
    <property type="term" value="P:fatty acid biosynthetic process"/>
    <property type="evidence" value="ECO:0007669"/>
    <property type="project" value="UniProtKB-KW"/>
</dbReference>
<accession>A0AAI9T282</accession>
<dbReference type="GeneID" id="73377642"/>
<dbReference type="Proteomes" id="UP001202479">
    <property type="component" value="Unassembled WGS sequence"/>
</dbReference>
<dbReference type="RefSeq" id="XP_049182869.1">
    <property type="nucleotide sequence ID" value="XM_049323717.1"/>
</dbReference>
<keyword evidence="7" id="KW-0560">Oxidoreductase</keyword>
<keyword evidence="15" id="KW-1185">Reference proteome</keyword>
<dbReference type="InterPro" id="IPR020843">
    <property type="entry name" value="ER"/>
</dbReference>
<dbReference type="PANTHER" id="PTHR43981">
    <property type="entry name" value="ENOYL-[ACYL-CARRIER-PROTEIN] REDUCTASE, MITOCHONDRIAL"/>
    <property type="match status" value="1"/>
</dbReference>
<evidence type="ECO:0000256" key="1">
    <source>
        <dbReference type="ARBA" id="ARBA00004173"/>
    </source>
</evidence>
<dbReference type="Gene3D" id="3.90.180.10">
    <property type="entry name" value="Medium-chain alcohol dehydrogenases, catalytic domain"/>
    <property type="match status" value="1"/>
</dbReference>
<keyword evidence="4" id="KW-0276">Fatty acid metabolism</keyword>
<evidence type="ECO:0000256" key="8">
    <source>
        <dbReference type="ARBA" id="ARBA00023098"/>
    </source>
</evidence>